<feature type="domain" description="Partial AB-hydrolase lipase" evidence="9">
    <location>
        <begin position="41"/>
        <end position="101"/>
    </location>
</feature>
<evidence type="ECO:0000313" key="11">
    <source>
        <dbReference type="Proteomes" id="UP000279307"/>
    </source>
</evidence>
<dbReference type="OrthoDB" id="9974421at2759"/>
<evidence type="ECO:0000256" key="2">
    <source>
        <dbReference type="ARBA" id="ARBA00022729"/>
    </source>
</evidence>
<dbReference type="AlphaFoldDB" id="A0A3L8D5K3"/>
<keyword evidence="5" id="KW-0443">Lipid metabolism</keyword>
<evidence type="ECO:0000256" key="4">
    <source>
        <dbReference type="ARBA" id="ARBA00022963"/>
    </source>
</evidence>
<accession>A0A3L8D5K3</accession>
<dbReference type="GO" id="GO:0016788">
    <property type="term" value="F:hydrolase activity, acting on ester bonds"/>
    <property type="evidence" value="ECO:0007669"/>
    <property type="project" value="InterPro"/>
</dbReference>
<dbReference type="SUPFAM" id="SSF53474">
    <property type="entry name" value="alpha/beta-Hydrolases"/>
    <property type="match status" value="1"/>
</dbReference>
<comment type="caution">
    <text evidence="10">The sequence shown here is derived from an EMBL/GenBank/DDBJ whole genome shotgun (WGS) entry which is preliminary data.</text>
</comment>
<dbReference type="PIRSF" id="PIRSF000862">
    <property type="entry name" value="Steryl_ester_lip"/>
    <property type="match status" value="1"/>
</dbReference>
<keyword evidence="2" id="KW-0732">Signal</keyword>
<dbReference type="Gene3D" id="3.40.50.1820">
    <property type="entry name" value="alpha/beta hydrolase"/>
    <property type="match status" value="1"/>
</dbReference>
<dbReference type="PANTHER" id="PTHR11005">
    <property type="entry name" value="LYSOSOMAL ACID LIPASE-RELATED"/>
    <property type="match status" value="1"/>
</dbReference>
<protein>
    <recommendedName>
        <fullName evidence="7">Lipase</fullName>
    </recommendedName>
</protein>
<dbReference type="Pfam" id="PF04083">
    <property type="entry name" value="Abhydro_lipase"/>
    <property type="match status" value="1"/>
</dbReference>
<evidence type="ECO:0000256" key="1">
    <source>
        <dbReference type="ARBA" id="ARBA00010701"/>
    </source>
</evidence>
<keyword evidence="6" id="KW-0325">Glycoprotein</keyword>
<evidence type="ECO:0000256" key="3">
    <source>
        <dbReference type="ARBA" id="ARBA00022801"/>
    </source>
</evidence>
<sequence>MTTLYWFCISLLCYGFITQTNGLFRTRGILHPRKDPNLLIENYVRENGYPFELHHITTKDGYILALHRIPSTDPNRNAQNRTQRVVLVMHGLLGCSADWLLPGKNRSIGFLLADNGYDVWLGNSRGTTNSKNHTTFSIESAQFWDFSWHEMGVFDMPAMIDYILAQTGEKQLFYIGFSQGTTQFWVLMSLQPQYNKKIKLMSALAPVAYLGHLDGILRPLSFFANLFRGFYKYTGYFELLPNSPLEKFITGVMCRQGMMTQPFCEMIISLIGGFSTDIDHAHLADNLQFAPAGCSYKQFVHYAMLIQNPGHFRPYDYGILKNLRKYRRFVPPEYPLRRVTAPVILYNGLNDFLADPQDVELLSGKLPNILEKYTVTLKRLNHFDFIFGLHVRELVYDHLIENMNSVL</sequence>
<keyword evidence="4 7" id="KW-0442">Lipid degradation</keyword>
<dbReference type="Proteomes" id="UP000279307">
    <property type="component" value="Chromosome 12"/>
</dbReference>
<dbReference type="InterPro" id="IPR029058">
    <property type="entry name" value="AB_hydrolase_fold"/>
</dbReference>
<dbReference type="EMBL" id="QOIP01000012">
    <property type="protein sequence ID" value="RLU15735.1"/>
    <property type="molecule type" value="Genomic_DNA"/>
</dbReference>
<feature type="active site" description="Charge relay system" evidence="8">
    <location>
        <position position="351"/>
    </location>
</feature>
<keyword evidence="3 7" id="KW-0378">Hydrolase</keyword>
<evidence type="ECO:0000256" key="8">
    <source>
        <dbReference type="PIRSR" id="PIRSR000862-1"/>
    </source>
</evidence>
<evidence type="ECO:0000259" key="9">
    <source>
        <dbReference type="Pfam" id="PF04083"/>
    </source>
</evidence>
<dbReference type="InterPro" id="IPR025483">
    <property type="entry name" value="Lipase_euk"/>
</dbReference>
<dbReference type="GO" id="GO:0016042">
    <property type="term" value="P:lipid catabolic process"/>
    <property type="evidence" value="ECO:0007669"/>
    <property type="project" value="UniProtKB-KW"/>
</dbReference>
<proteinExistence type="inferred from homology"/>
<organism evidence="10 11">
    <name type="scientific">Ooceraea biroi</name>
    <name type="common">Clonal raider ant</name>
    <name type="synonym">Cerapachys biroi</name>
    <dbReference type="NCBI Taxonomy" id="2015173"/>
    <lineage>
        <taxon>Eukaryota</taxon>
        <taxon>Metazoa</taxon>
        <taxon>Ecdysozoa</taxon>
        <taxon>Arthropoda</taxon>
        <taxon>Hexapoda</taxon>
        <taxon>Insecta</taxon>
        <taxon>Pterygota</taxon>
        <taxon>Neoptera</taxon>
        <taxon>Endopterygota</taxon>
        <taxon>Hymenoptera</taxon>
        <taxon>Apocrita</taxon>
        <taxon>Aculeata</taxon>
        <taxon>Formicoidea</taxon>
        <taxon>Formicidae</taxon>
        <taxon>Dorylinae</taxon>
        <taxon>Ooceraea</taxon>
    </lineage>
</organism>
<gene>
    <name evidence="10" type="ORF">DMN91_011490</name>
</gene>
<feature type="active site" description="Nucleophile" evidence="8">
    <location>
        <position position="178"/>
    </location>
</feature>
<evidence type="ECO:0000256" key="6">
    <source>
        <dbReference type="ARBA" id="ARBA00023180"/>
    </source>
</evidence>
<comment type="similarity">
    <text evidence="1 7">Belongs to the AB hydrolase superfamily. Lipase family.</text>
</comment>
<dbReference type="InterPro" id="IPR006693">
    <property type="entry name" value="AB_hydrolase_lipase"/>
</dbReference>
<reference evidence="10 11" key="1">
    <citation type="journal article" date="2018" name="Genome Res.">
        <title>The genomic architecture and molecular evolution of ant odorant receptors.</title>
        <authorList>
            <person name="McKenzie S.K."/>
            <person name="Kronauer D.J.C."/>
        </authorList>
    </citation>
    <scope>NUCLEOTIDE SEQUENCE [LARGE SCALE GENOMIC DNA]</scope>
    <source>
        <strain evidence="10">Clonal line C1</strain>
    </source>
</reference>
<evidence type="ECO:0000256" key="7">
    <source>
        <dbReference type="PIRNR" id="PIRNR000862"/>
    </source>
</evidence>
<dbReference type="FunFam" id="3.40.50.1820:FF:000057">
    <property type="entry name" value="Lipase"/>
    <property type="match status" value="1"/>
</dbReference>
<evidence type="ECO:0000313" key="10">
    <source>
        <dbReference type="EMBL" id="RLU15735.1"/>
    </source>
</evidence>
<name>A0A3L8D5K3_OOCBI</name>
<feature type="active site" description="Charge relay system" evidence="8">
    <location>
        <position position="382"/>
    </location>
</feature>
<evidence type="ECO:0000256" key="5">
    <source>
        <dbReference type="ARBA" id="ARBA00023098"/>
    </source>
</evidence>